<evidence type="ECO:0000256" key="7">
    <source>
        <dbReference type="ARBA" id="ARBA00022723"/>
    </source>
</evidence>
<comment type="caution">
    <text evidence="25">The sequence shown here is derived from an EMBL/GenBank/DDBJ whole genome shotgun (WGS) entry which is preliminary data.</text>
</comment>
<evidence type="ECO:0000256" key="10">
    <source>
        <dbReference type="ARBA" id="ARBA00023211"/>
    </source>
</evidence>
<evidence type="ECO:0000313" key="26">
    <source>
        <dbReference type="Proteomes" id="UP000516260"/>
    </source>
</evidence>
<dbReference type="PROSITE" id="PS00759">
    <property type="entry name" value="ARGE_DAPE_CPG2_2"/>
    <property type="match status" value="1"/>
</dbReference>
<name>A0A4Z2BM98_9TELE</name>
<keyword evidence="5" id="KW-0121">Carboxypeptidase</keyword>
<sequence length="689" mass="77018">MDSLQASTYSLQFLYINKFGQHKIATAICEEEIQLSPRTGGNQGKCPRDPAGAPPPAHAAGALPIPNLNTCTQDQYFVFSIEHNSASIPVDTTKLFVPGHPECRPIFVNSTVAIFKFKVTSCGTRTYDVGDIKVYLAQVQTAVSALNLKYGIITRSHPLRCTNPYDPYVYIHMTVQRHQRRVAIVAFQFMEQRTNLYLKEELLSLSKMAHLEGLFKYVDEHQDLYVQRLAEWVQVQSVSAWPEKRGEIKKMMEMAAKDIERLGGTVEMVDIGNQKLPSGEEIPLPPIILGRLGSDPGKKTVCIYGHLDVQPANIEDGWDTEPFKLVEKDGKLYGRGSTDDKGPVLAWFNCIEAYQKIGKELPINIKFCFEGMEESGSEGLDELVFSQKDTFLKDVDYVCISDNYWLGKTKPCITYGLRGICYFFMEVECGCKDLHSGVFGGSVHEAMTDLITLMGSLVDKRGKIMIPGMCDSVAPLTDEEQKLYEKIEFDLEEYCQDVGVKQLLHGTKASSSSPLIEQILMHRWRYPSLSLHGIEGAFSEAGAKTVIPRKVIGKFSIRLVPDMDPKVVEKQVTEYLQKKFAEMGSPNKMKVSMGHGAKAWVSDFNHPHYIAGRKAMKTVFGVEPDLTREGGSIPVTLTFQEATGRNVMLLPMGSSDDGAHSQNEKINRTNYIQGIKMVGAYFHEVSLLE</sequence>
<dbReference type="Proteomes" id="UP000516260">
    <property type="component" value="Chromosome 20"/>
</dbReference>
<proteinExistence type="inferred from homology"/>
<dbReference type="EC" id="3.4.13.18" evidence="12"/>
<dbReference type="InterPro" id="IPR011650">
    <property type="entry name" value="Peptidase_M20_dimer"/>
</dbReference>
<comment type="catalytic activity">
    <reaction evidence="19">
        <text>L-threonyl-L-serine + H2O = L-threonine + L-serine</text>
        <dbReference type="Rhea" id="RHEA:67364"/>
        <dbReference type="ChEBI" id="CHEBI:15377"/>
        <dbReference type="ChEBI" id="CHEBI:33384"/>
        <dbReference type="ChEBI" id="CHEBI:57926"/>
        <dbReference type="ChEBI" id="CHEBI:169954"/>
    </reaction>
    <physiologicalReaction direction="left-to-right" evidence="19">
        <dbReference type="Rhea" id="RHEA:67365"/>
    </physiologicalReaction>
</comment>
<evidence type="ECO:0000256" key="6">
    <source>
        <dbReference type="ARBA" id="ARBA00022670"/>
    </source>
</evidence>
<dbReference type="InterPro" id="IPR055356">
    <property type="entry name" value="ZP-N"/>
</dbReference>
<evidence type="ECO:0000256" key="9">
    <source>
        <dbReference type="ARBA" id="ARBA00023049"/>
    </source>
</evidence>
<comment type="subunit">
    <text evidence="3">Homodimer.</text>
</comment>
<evidence type="ECO:0000256" key="14">
    <source>
        <dbReference type="ARBA" id="ARBA00041744"/>
    </source>
</evidence>
<dbReference type="EMBL" id="SWLE01000013">
    <property type="protein sequence ID" value="TNM92917.1"/>
    <property type="molecule type" value="Genomic_DNA"/>
</dbReference>
<dbReference type="FunFam" id="3.40.630.10:FF:000014">
    <property type="entry name" value="Cytosolic non-specific dipeptidase"/>
    <property type="match status" value="1"/>
</dbReference>
<dbReference type="Pfam" id="PF23344">
    <property type="entry name" value="ZP-N"/>
    <property type="match status" value="1"/>
</dbReference>
<evidence type="ECO:0000256" key="16">
    <source>
        <dbReference type="ARBA" id="ARBA00046206"/>
    </source>
</evidence>
<evidence type="ECO:0000256" key="5">
    <source>
        <dbReference type="ARBA" id="ARBA00022645"/>
    </source>
</evidence>
<gene>
    <name evidence="25" type="ORF">fugu_018319</name>
</gene>
<comment type="similarity">
    <text evidence="2">Belongs to the peptidase M20A family.</text>
</comment>
<dbReference type="SUPFAM" id="SSF53187">
    <property type="entry name" value="Zn-dependent exopeptidases"/>
    <property type="match status" value="1"/>
</dbReference>
<evidence type="ECO:0000256" key="22">
    <source>
        <dbReference type="SAM" id="MobiDB-lite"/>
    </source>
</evidence>
<dbReference type="FunFam" id="3.30.70.360:FF:000008">
    <property type="entry name" value="Cytosolic non-specific dipeptidase"/>
    <property type="match status" value="1"/>
</dbReference>
<dbReference type="InterPro" id="IPR051458">
    <property type="entry name" value="Cyt/Met_Dipeptidase"/>
</dbReference>
<dbReference type="Gene3D" id="3.30.70.360">
    <property type="match status" value="1"/>
</dbReference>
<evidence type="ECO:0000256" key="12">
    <source>
        <dbReference type="ARBA" id="ARBA00038976"/>
    </source>
</evidence>
<dbReference type="PANTHER" id="PTHR43270">
    <property type="entry name" value="BETA-ALA-HIS DIPEPTIDASE"/>
    <property type="match status" value="1"/>
</dbReference>
<evidence type="ECO:0000256" key="1">
    <source>
        <dbReference type="ARBA" id="ARBA00001936"/>
    </source>
</evidence>
<feature type="domain" description="ZP-N" evidence="24">
    <location>
        <begin position="71"/>
        <end position="159"/>
    </location>
</feature>
<keyword evidence="4" id="KW-0597">Phosphoprotein</keyword>
<keyword evidence="7" id="KW-0479">Metal-binding</keyword>
<evidence type="ECO:0000256" key="4">
    <source>
        <dbReference type="ARBA" id="ARBA00022553"/>
    </source>
</evidence>
<dbReference type="Pfam" id="PF01546">
    <property type="entry name" value="Peptidase_M20"/>
    <property type="match status" value="1"/>
</dbReference>
<evidence type="ECO:0000256" key="20">
    <source>
        <dbReference type="ARBA" id="ARBA00049107"/>
    </source>
</evidence>
<comment type="catalytic activity">
    <reaction evidence="11">
        <text>Hydrolysis of dipeptides, preferentially hydrophobic dipeptides including prolyl amino acids.</text>
        <dbReference type="EC" id="3.4.13.18"/>
    </reaction>
</comment>
<evidence type="ECO:0000256" key="21">
    <source>
        <dbReference type="ARBA" id="ARBA00049394"/>
    </source>
</evidence>
<dbReference type="Pfam" id="PF07687">
    <property type="entry name" value="M20_dimer"/>
    <property type="match status" value="1"/>
</dbReference>
<protein>
    <recommendedName>
        <fullName evidence="13">Cytosolic non-specific dipeptidase</fullName>
        <ecNumber evidence="12">3.4.13.18</ecNumber>
    </recommendedName>
    <alternativeName>
        <fullName evidence="15">CNDP dipeptidase 2</fullName>
    </alternativeName>
    <alternativeName>
        <fullName evidence="14">Threonyl dipeptidase</fullName>
    </alternativeName>
</protein>
<evidence type="ECO:0000256" key="17">
    <source>
        <dbReference type="ARBA" id="ARBA00048269"/>
    </source>
</evidence>
<evidence type="ECO:0000256" key="2">
    <source>
        <dbReference type="ARBA" id="ARBA00006247"/>
    </source>
</evidence>
<keyword evidence="10" id="KW-0464">Manganese</keyword>
<keyword evidence="9" id="KW-0482">Metalloprotease</keyword>
<accession>A0A4Z2BM98</accession>
<dbReference type="Gene3D" id="3.40.630.10">
    <property type="entry name" value="Zn peptidases"/>
    <property type="match status" value="1"/>
</dbReference>
<dbReference type="InterPro" id="IPR001261">
    <property type="entry name" value="ArgE/DapE_CS"/>
</dbReference>
<comment type="catalytic activity">
    <reaction evidence="17">
        <text>L-seryl-L-threonine + H2O = L-threonine + L-serine</text>
        <dbReference type="Rhea" id="RHEA:67372"/>
        <dbReference type="ChEBI" id="CHEBI:15377"/>
        <dbReference type="ChEBI" id="CHEBI:33384"/>
        <dbReference type="ChEBI" id="CHEBI:57926"/>
        <dbReference type="ChEBI" id="CHEBI:169955"/>
    </reaction>
    <physiologicalReaction direction="left-to-right" evidence="17">
        <dbReference type="Rhea" id="RHEA:67373"/>
    </physiologicalReaction>
</comment>
<dbReference type="InterPro" id="IPR002933">
    <property type="entry name" value="Peptidase_M20"/>
</dbReference>
<dbReference type="GO" id="GO:0008237">
    <property type="term" value="F:metallopeptidase activity"/>
    <property type="evidence" value="ECO:0007669"/>
    <property type="project" value="UniProtKB-KW"/>
</dbReference>
<comment type="catalytic activity">
    <reaction evidence="20">
        <text>L-cysteinylglycine + H2O = L-cysteine + glycine</text>
        <dbReference type="Rhea" id="RHEA:28783"/>
        <dbReference type="ChEBI" id="CHEBI:15377"/>
        <dbReference type="ChEBI" id="CHEBI:35235"/>
        <dbReference type="ChEBI" id="CHEBI:57305"/>
        <dbReference type="ChEBI" id="CHEBI:61694"/>
    </reaction>
    <physiologicalReaction direction="left-to-right" evidence="20">
        <dbReference type="Rhea" id="RHEA:28784"/>
    </physiologicalReaction>
</comment>
<evidence type="ECO:0000256" key="19">
    <source>
        <dbReference type="ARBA" id="ARBA00048962"/>
    </source>
</evidence>
<evidence type="ECO:0000259" key="24">
    <source>
        <dbReference type="Pfam" id="PF23344"/>
    </source>
</evidence>
<feature type="region of interest" description="Disordered" evidence="22">
    <location>
        <begin position="39"/>
        <end position="59"/>
    </location>
</feature>
<keyword evidence="8" id="KW-0378">Hydrolase</keyword>
<reference evidence="25 26" key="1">
    <citation type="submission" date="2019-04" db="EMBL/GenBank/DDBJ databases">
        <title>The sequence and de novo assembly of Takifugu bimaculatus genome using PacBio and Hi-C technologies.</title>
        <authorList>
            <person name="Xu P."/>
            <person name="Liu B."/>
            <person name="Zhou Z."/>
        </authorList>
    </citation>
    <scope>NUCLEOTIDE SEQUENCE [LARGE SCALE GENOMIC DNA]</scope>
    <source>
        <strain evidence="25">TB-2018</strain>
        <tissue evidence="25">Muscle</tissue>
    </source>
</reference>
<comment type="catalytic activity">
    <reaction evidence="21">
        <text>L-threonyl-L-threonine + H2O = 2 L-threonine</text>
        <dbReference type="Rhea" id="RHEA:67360"/>
        <dbReference type="ChEBI" id="CHEBI:15377"/>
        <dbReference type="ChEBI" id="CHEBI:57926"/>
        <dbReference type="ChEBI" id="CHEBI:169953"/>
    </reaction>
    <physiologicalReaction direction="left-to-right" evidence="21">
        <dbReference type="Rhea" id="RHEA:67361"/>
    </physiologicalReaction>
</comment>
<evidence type="ECO:0000256" key="11">
    <source>
        <dbReference type="ARBA" id="ARBA00036421"/>
    </source>
</evidence>
<dbReference type="GO" id="GO:0004180">
    <property type="term" value="F:carboxypeptidase activity"/>
    <property type="evidence" value="ECO:0007669"/>
    <property type="project" value="UniProtKB-KW"/>
</dbReference>
<dbReference type="PANTHER" id="PTHR43270:SF11">
    <property type="entry name" value="CYTOSOLIC NON-SPECIFIC DIPEPTIDASE"/>
    <property type="match status" value="1"/>
</dbReference>
<comment type="cofactor">
    <cofactor evidence="1">
        <name>Mn(2+)</name>
        <dbReference type="ChEBI" id="CHEBI:29035"/>
    </cofactor>
</comment>
<dbReference type="GO" id="GO:0006508">
    <property type="term" value="P:proteolysis"/>
    <property type="evidence" value="ECO:0007669"/>
    <property type="project" value="UniProtKB-KW"/>
</dbReference>
<dbReference type="GO" id="GO:0016805">
    <property type="term" value="F:dipeptidase activity"/>
    <property type="evidence" value="ECO:0007669"/>
    <property type="project" value="UniProtKB-EC"/>
</dbReference>
<keyword evidence="26" id="KW-1185">Reference proteome</keyword>
<dbReference type="GO" id="GO:0046872">
    <property type="term" value="F:metal ion binding"/>
    <property type="evidence" value="ECO:0007669"/>
    <property type="project" value="UniProtKB-KW"/>
</dbReference>
<comment type="catalytic activity">
    <reaction evidence="18">
        <text>(S)-lactate + L-phenylalanine = N-[(S)-lactoyl]-L-phenylalanine + H2O</text>
        <dbReference type="Rhea" id="RHEA:66724"/>
        <dbReference type="ChEBI" id="CHEBI:15377"/>
        <dbReference type="ChEBI" id="CHEBI:16651"/>
        <dbReference type="ChEBI" id="CHEBI:58095"/>
        <dbReference type="ChEBI" id="CHEBI:167456"/>
    </reaction>
    <physiologicalReaction direction="left-to-right" evidence="18">
        <dbReference type="Rhea" id="RHEA:66725"/>
    </physiologicalReaction>
    <physiologicalReaction direction="right-to-left" evidence="18">
        <dbReference type="Rhea" id="RHEA:66726"/>
    </physiologicalReaction>
</comment>
<keyword evidence="6" id="KW-0645">Protease</keyword>
<evidence type="ECO:0000256" key="3">
    <source>
        <dbReference type="ARBA" id="ARBA00011738"/>
    </source>
</evidence>
<evidence type="ECO:0000256" key="15">
    <source>
        <dbReference type="ARBA" id="ARBA00042010"/>
    </source>
</evidence>
<comment type="function">
    <text evidence="16">Catalyzes the peptide bond hydrolysis in dipeptides, displaying a non-redundant activity toward threonyl dipeptides. Mediates threonyl dipeptide catabolism in a tissue-specific way. Has high dipeptidase activity toward cysteinylglycine, an intermediate metabolite in glutathione metabolism. Metabolizes N-lactoyl-amino acids, both through hydrolysis to form lactic acid and amino acids, as well as through their formation by reverse proteolysis. Plays a role in the regulation of cell cycle arrest and apoptosis.</text>
</comment>
<evidence type="ECO:0000259" key="23">
    <source>
        <dbReference type="Pfam" id="PF07687"/>
    </source>
</evidence>
<dbReference type="GO" id="GO:0005829">
    <property type="term" value="C:cytosol"/>
    <property type="evidence" value="ECO:0007669"/>
    <property type="project" value="TreeGrafter"/>
</dbReference>
<feature type="domain" description="Peptidase M20 dimerisation" evidence="23">
    <location>
        <begin position="416"/>
        <end position="582"/>
    </location>
</feature>
<organism evidence="25 26">
    <name type="scientific">Takifugu bimaculatus</name>
    <dbReference type="NCBI Taxonomy" id="433685"/>
    <lineage>
        <taxon>Eukaryota</taxon>
        <taxon>Metazoa</taxon>
        <taxon>Chordata</taxon>
        <taxon>Craniata</taxon>
        <taxon>Vertebrata</taxon>
        <taxon>Euteleostomi</taxon>
        <taxon>Actinopterygii</taxon>
        <taxon>Neopterygii</taxon>
        <taxon>Teleostei</taxon>
        <taxon>Neoteleostei</taxon>
        <taxon>Acanthomorphata</taxon>
        <taxon>Eupercaria</taxon>
        <taxon>Tetraodontiformes</taxon>
        <taxon>Tetradontoidea</taxon>
        <taxon>Tetraodontidae</taxon>
        <taxon>Takifugu</taxon>
    </lineage>
</organism>
<evidence type="ECO:0000256" key="13">
    <source>
        <dbReference type="ARBA" id="ARBA00041164"/>
    </source>
</evidence>
<evidence type="ECO:0000313" key="25">
    <source>
        <dbReference type="EMBL" id="TNM92917.1"/>
    </source>
</evidence>
<evidence type="ECO:0000256" key="8">
    <source>
        <dbReference type="ARBA" id="ARBA00022801"/>
    </source>
</evidence>
<dbReference type="AlphaFoldDB" id="A0A4Z2BM98"/>
<dbReference type="CDD" id="cd05676">
    <property type="entry name" value="M20_dipept_like_CNDP"/>
    <property type="match status" value="1"/>
</dbReference>
<evidence type="ECO:0000256" key="18">
    <source>
        <dbReference type="ARBA" id="ARBA00048777"/>
    </source>
</evidence>